<keyword evidence="3" id="KW-1185">Reference proteome</keyword>
<feature type="domain" description="N-acetyltransferase" evidence="1">
    <location>
        <begin position="122"/>
        <end position="257"/>
    </location>
</feature>
<dbReference type="PROSITE" id="PS51186">
    <property type="entry name" value="GNAT"/>
    <property type="match status" value="1"/>
</dbReference>
<dbReference type="InterPro" id="IPR056935">
    <property type="entry name" value="Rv0428c-like_C"/>
</dbReference>
<dbReference type="RefSeq" id="WP_377359819.1">
    <property type="nucleotide sequence ID" value="NZ_JBHTCM010000014.1"/>
</dbReference>
<evidence type="ECO:0000313" key="2">
    <source>
        <dbReference type="EMBL" id="MFC7334256.1"/>
    </source>
</evidence>
<gene>
    <name evidence="2" type="ORF">ACFQPS_13900</name>
</gene>
<name>A0ABW2KY77_9PROT</name>
<evidence type="ECO:0000259" key="1">
    <source>
        <dbReference type="PROSITE" id="PS51186"/>
    </source>
</evidence>
<dbReference type="InterPro" id="IPR000182">
    <property type="entry name" value="GNAT_dom"/>
</dbReference>
<accession>A0ABW2KY77</accession>
<reference evidence="3" key="1">
    <citation type="journal article" date="2019" name="Int. J. Syst. Evol. Microbiol.">
        <title>The Global Catalogue of Microorganisms (GCM) 10K type strain sequencing project: providing services to taxonomists for standard genome sequencing and annotation.</title>
        <authorList>
            <consortium name="The Broad Institute Genomics Platform"/>
            <consortium name="The Broad Institute Genome Sequencing Center for Infectious Disease"/>
            <person name="Wu L."/>
            <person name="Ma J."/>
        </authorList>
    </citation>
    <scope>NUCLEOTIDE SEQUENCE [LARGE SCALE GENOMIC DNA]</scope>
    <source>
        <strain evidence="3">CGMCC 1.16275</strain>
    </source>
</reference>
<dbReference type="EMBL" id="JBHTCM010000014">
    <property type="protein sequence ID" value="MFC7334256.1"/>
    <property type="molecule type" value="Genomic_DNA"/>
</dbReference>
<dbReference type="Pfam" id="PF24553">
    <property type="entry name" value="Rv0428c_C"/>
    <property type="match status" value="1"/>
</dbReference>
<dbReference type="SUPFAM" id="SSF55729">
    <property type="entry name" value="Acyl-CoA N-acyltransferases (Nat)"/>
    <property type="match status" value="1"/>
</dbReference>
<sequence length="257" mass="26913">MAAPDQTTLSAETALLEDLSLTAWPALKTVHHDGWLLRFSGGHTGRANSVNVIAPGVLPVAEKIAFAAAQYRAQGLTPLFRTTPLCPDDLEGALTAAGFARQGDNAVQVLDGLAADAPAATAVAPLLEEGWLRAWLAMVPVPEAELPFLRAILAAIPMPCLYATAWDKGQAAAVALGVVDRGRVGVFKVATRPDLRGRGHGGRAVRAVLAAARREGARGAYLQVGCDNAPANRLYARLGFRAAYGYSYWRPAPAAGG</sequence>
<dbReference type="InterPro" id="IPR016181">
    <property type="entry name" value="Acyl_CoA_acyltransferase"/>
</dbReference>
<protein>
    <submittedName>
        <fullName evidence="2">GNAT family N-acetyltransferase</fullName>
    </submittedName>
</protein>
<organism evidence="2 3">
    <name type="scientific">Rhodocista pekingensis</name>
    <dbReference type="NCBI Taxonomy" id="201185"/>
    <lineage>
        <taxon>Bacteria</taxon>
        <taxon>Pseudomonadati</taxon>
        <taxon>Pseudomonadota</taxon>
        <taxon>Alphaproteobacteria</taxon>
        <taxon>Rhodospirillales</taxon>
        <taxon>Azospirillaceae</taxon>
        <taxon>Rhodocista</taxon>
    </lineage>
</organism>
<evidence type="ECO:0000313" key="3">
    <source>
        <dbReference type="Proteomes" id="UP001596456"/>
    </source>
</evidence>
<dbReference type="Proteomes" id="UP001596456">
    <property type="component" value="Unassembled WGS sequence"/>
</dbReference>
<dbReference type="Gene3D" id="3.40.630.30">
    <property type="match status" value="1"/>
</dbReference>
<comment type="caution">
    <text evidence="2">The sequence shown here is derived from an EMBL/GenBank/DDBJ whole genome shotgun (WGS) entry which is preliminary data.</text>
</comment>
<proteinExistence type="predicted"/>